<evidence type="ECO:0000313" key="1">
    <source>
        <dbReference type="EMBL" id="EEF25546.1"/>
    </source>
</evidence>
<keyword evidence="2" id="KW-1185">Reference proteome</keyword>
<dbReference type="InParanoid" id="B9TF17"/>
<dbReference type="EMBL" id="EQ979445">
    <property type="protein sequence ID" value="EEF25546.1"/>
    <property type="molecule type" value="Genomic_DNA"/>
</dbReference>
<dbReference type="Proteomes" id="UP000008311">
    <property type="component" value="Unassembled WGS sequence"/>
</dbReference>
<protein>
    <submittedName>
        <fullName evidence="1">Uncharacterized protein</fullName>
    </submittedName>
</protein>
<name>B9TF17_RICCO</name>
<organism evidence="1 2">
    <name type="scientific">Ricinus communis</name>
    <name type="common">Castor bean</name>
    <dbReference type="NCBI Taxonomy" id="3988"/>
    <lineage>
        <taxon>Eukaryota</taxon>
        <taxon>Viridiplantae</taxon>
        <taxon>Streptophyta</taxon>
        <taxon>Embryophyta</taxon>
        <taxon>Tracheophyta</taxon>
        <taxon>Spermatophyta</taxon>
        <taxon>Magnoliopsida</taxon>
        <taxon>eudicotyledons</taxon>
        <taxon>Gunneridae</taxon>
        <taxon>Pentapetalae</taxon>
        <taxon>rosids</taxon>
        <taxon>fabids</taxon>
        <taxon>Malpighiales</taxon>
        <taxon>Euphorbiaceae</taxon>
        <taxon>Acalyphoideae</taxon>
        <taxon>Acalypheae</taxon>
        <taxon>Ricinus</taxon>
    </lineage>
</organism>
<dbReference type="AlphaFoldDB" id="B9TF17"/>
<reference evidence="2" key="1">
    <citation type="journal article" date="2010" name="Nat. Biotechnol.">
        <title>Draft genome sequence of the oilseed species Ricinus communis.</title>
        <authorList>
            <person name="Chan A.P."/>
            <person name="Crabtree J."/>
            <person name="Zhao Q."/>
            <person name="Lorenzi H."/>
            <person name="Orvis J."/>
            <person name="Puiu D."/>
            <person name="Melake-Berhan A."/>
            <person name="Jones K.M."/>
            <person name="Redman J."/>
            <person name="Chen G."/>
            <person name="Cahoon E.B."/>
            <person name="Gedil M."/>
            <person name="Stanke M."/>
            <person name="Haas B.J."/>
            <person name="Wortman J.R."/>
            <person name="Fraser-Liggett C.M."/>
            <person name="Ravel J."/>
            <person name="Rabinowicz P.D."/>
        </authorList>
    </citation>
    <scope>NUCLEOTIDE SEQUENCE [LARGE SCALE GENOMIC DNA]</scope>
    <source>
        <strain evidence="2">cv. Hale</strain>
    </source>
</reference>
<evidence type="ECO:0000313" key="2">
    <source>
        <dbReference type="Proteomes" id="UP000008311"/>
    </source>
</evidence>
<sequence>MLWKAFPANSQKKPTAPYQYRVLKTRLNTFPVGNEKSPTTMWAPGRPRRIRCASTRSIMSCSNTFRKKFATTMSYCSNSSTSMMSLCTWRMRTSTMPSRSRLAWNFFSMVADRSTTVTSAPSRAAWTASRPWPTPANSTLSPGRSLSSMATLQRWIDLPL</sequence>
<proteinExistence type="predicted"/>
<accession>B9TF17</accession>
<gene>
    <name evidence="1" type="ORF">RCOM_1831430</name>
</gene>